<dbReference type="EMBL" id="BTSX01000036">
    <property type="protein sequence ID" value="GMT08211.1"/>
    <property type="molecule type" value="Genomic_DNA"/>
</dbReference>
<accession>A0AAV5SU75</accession>
<feature type="non-terminal residue" evidence="6">
    <location>
        <position position="103"/>
    </location>
</feature>
<feature type="domain" description="SH2" evidence="4">
    <location>
        <begin position="66"/>
        <end position="103"/>
    </location>
</feature>
<evidence type="ECO:0000256" key="3">
    <source>
        <dbReference type="PROSITE-ProRule" id="PRU00192"/>
    </source>
</evidence>
<dbReference type="PROSITE" id="PS50001">
    <property type="entry name" value="SH2"/>
    <property type="match status" value="1"/>
</dbReference>
<evidence type="ECO:0000259" key="5">
    <source>
        <dbReference type="PROSITE" id="PS50002"/>
    </source>
</evidence>
<evidence type="ECO:0000256" key="1">
    <source>
        <dbReference type="ARBA" id="ARBA00022443"/>
    </source>
</evidence>
<gene>
    <name evidence="7" type="ORF">PENTCL1PPCAC_30385</name>
    <name evidence="6" type="ORF">PENTCL1PPCAC_7818</name>
</gene>
<evidence type="ECO:0008006" key="9">
    <source>
        <dbReference type="Google" id="ProtNLM"/>
    </source>
</evidence>
<name>A0AAV5SU75_9BILA</name>
<feature type="domain" description="SH3" evidence="5">
    <location>
        <begin position="1"/>
        <end position="60"/>
    </location>
</feature>
<dbReference type="InterPro" id="IPR001452">
    <property type="entry name" value="SH3_domain"/>
</dbReference>
<dbReference type="PROSITE" id="PS50002">
    <property type="entry name" value="SH3"/>
    <property type="match status" value="1"/>
</dbReference>
<dbReference type="AlphaFoldDB" id="A0AAV5SU75"/>
<sequence length="103" mass="11574">QELIAIDSYTPAAGRGMIPFIRGDRFLLESDDPNANWCVRQIGSGRRGFAPSSFLAKASDIPNLEWISFDINREEAEETLEGNQYSPGSFIIRKRPDKNISQL</sequence>
<keyword evidence="2" id="KW-0727">SH2 domain</keyword>
<evidence type="ECO:0000256" key="2">
    <source>
        <dbReference type="PROSITE-ProRule" id="PRU00191"/>
    </source>
</evidence>
<keyword evidence="1 3" id="KW-0728">SH3 domain</keyword>
<evidence type="ECO:0000313" key="7">
    <source>
        <dbReference type="EMBL" id="GMT08211.1"/>
    </source>
</evidence>
<dbReference type="Proteomes" id="UP001432027">
    <property type="component" value="Unassembled WGS sequence"/>
</dbReference>
<protein>
    <recommendedName>
        <fullName evidence="9">SH3 domain-containing protein</fullName>
    </recommendedName>
</protein>
<organism evidence="6 8">
    <name type="scientific">Pristionchus entomophagus</name>
    <dbReference type="NCBI Taxonomy" id="358040"/>
    <lineage>
        <taxon>Eukaryota</taxon>
        <taxon>Metazoa</taxon>
        <taxon>Ecdysozoa</taxon>
        <taxon>Nematoda</taxon>
        <taxon>Chromadorea</taxon>
        <taxon>Rhabditida</taxon>
        <taxon>Rhabditina</taxon>
        <taxon>Diplogasteromorpha</taxon>
        <taxon>Diplogasteroidea</taxon>
        <taxon>Neodiplogasteridae</taxon>
        <taxon>Pristionchus</taxon>
    </lineage>
</organism>
<dbReference type="EMBL" id="BTSX01000002">
    <property type="protein sequence ID" value="GMS85643.1"/>
    <property type="molecule type" value="Genomic_DNA"/>
</dbReference>
<reference evidence="6" key="1">
    <citation type="submission" date="2023-10" db="EMBL/GenBank/DDBJ databases">
        <title>Genome assembly of Pristionchus species.</title>
        <authorList>
            <person name="Yoshida K."/>
            <person name="Sommer R.J."/>
        </authorList>
    </citation>
    <scope>NUCLEOTIDE SEQUENCE</scope>
    <source>
        <strain evidence="6">RS0144</strain>
    </source>
</reference>
<dbReference type="InterPro" id="IPR036860">
    <property type="entry name" value="SH2_dom_sf"/>
</dbReference>
<evidence type="ECO:0000259" key="4">
    <source>
        <dbReference type="PROSITE" id="PS50001"/>
    </source>
</evidence>
<dbReference type="InterPro" id="IPR000980">
    <property type="entry name" value="SH2"/>
</dbReference>
<comment type="caution">
    <text evidence="6">The sequence shown here is derived from an EMBL/GenBank/DDBJ whole genome shotgun (WGS) entry which is preliminary data.</text>
</comment>
<dbReference type="Gene3D" id="2.30.30.40">
    <property type="entry name" value="SH3 Domains"/>
    <property type="match status" value="1"/>
</dbReference>
<feature type="non-terminal residue" evidence="6">
    <location>
        <position position="1"/>
    </location>
</feature>
<dbReference type="SMART" id="SM00326">
    <property type="entry name" value="SH3"/>
    <property type="match status" value="1"/>
</dbReference>
<keyword evidence="8" id="KW-1185">Reference proteome</keyword>
<evidence type="ECO:0000313" key="6">
    <source>
        <dbReference type="EMBL" id="GMS85643.1"/>
    </source>
</evidence>
<dbReference type="SUPFAM" id="SSF55550">
    <property type="entry name" value="SH2 domain"/>
    <property type="match status" value="1"/>
</dbReference>
<evidence type="ECO:0000313" key="8">
    <source>
        <dbReference type="Proteomes" id="UP001432027"/>
    </source>
</evidence>
<proteinExistence type="predicted"/>